<dbReference type="Proteomes" id="UP001462502">
    <property type="component" value="Unassembled WGS sequence"/>
</dbReference>
<sequence>MKFRNVWLRYHSPENGGEGGSAGGSGAGAPANAGAGDGDGDGGNGGPGAEGGADAGGDNAGGKGEGGEGGKKSSMTDAEAKLLREVMQHKEKERRLAAELADLKSKIGDVDLEQARTLLQQKRDEEERLLAERGEWEALKKQMAERHQTELAAVQSQLAEANASIGKLHSHIEDLSVGSSFTTSEFIKNELVLTPAKARVIYGAHFDVVDGKVVAFDKPRGAGERAPLVNASGEHLGFDEALRQLVEKDSERDHLLRAKVKPGAGSGTAASASAAQSEPPKHGLKRIQAGLAKLGK</sequence>
<comment type="caution">
    <text evidence="4">The sequence shown here is derived from an EMBL/GenBank/DDBJ whole genome shotgun (WGS) entry which is preliminary data.</text>
</comment>
<feature type="region of interest" description="Disordered" evidence="2">
    <location>
        <begin position="259"/>
        <end position="296"/>
    </location>
</feature>
<gene>
    <name evidence="4" type="ORF">ABI908_23425</name>
</gene>
<feature type="domain" description="DUF6651" evidence="3">
    <location>
        <begin position="161"/>
        <end position="269"/>
    </location>
</feature>
<evidence type="ECO:0000256" key="2">
    <source>
        <dbReference type="SAM" id="MobiDB-lite"/>
    </source>
</evidence>
<accession>A0ABV0J0I9</accession>
<evidence type="ECO:0000256" key="1">
    <source>
        <dbReference type="SAM" id="Coils"/>
    </source>
</evidence>
<evidence type="ECO:0000313" key="5">
    <source>
        <dbReference type="Proteomes" id="UP001462502"/>
    </source>
</evidence>
<evidence type="ECO:0000313" key="4">
    <source>
        <dbReference type="EMBL" id="MEO9387048.1"/>
    </source>
</evidence>
<feature type="compositionally biased region" description="Gly residues" evidence="2">
    <location>
        <begin position="16"/>
        <end position="27"/>
    </location>
</feature>
<dbReference type="EMBL" id="JBDXMI010000006">
    <property type="protein sequence ID" value="MEO9387048.1"/>
    <property type="molecule type" value="Genomic_DNA"/>
</dbReference>
<feature type="compositionally biased region" description="Gly residues" evidence="2">
    <location>
        <begin position="35"/>
        <end position="64"/>
    </location>
</feature>
<feature type="region of interest" description="Disordered" evidence="2">
    <location>
        <begin position="1"/>
        <end position="80"/>
    </location>
</feature>
<dbReference type="InterPro" id="IPR046593">
    <property type="entry name" value="DUF6651"/>
</dbReference>
<proteinExistence type="predicted"/>
<dbReference type="Pfam" id="PF20356">
    <property type="entry name" value="DUF6651"/>
    <property type="match status" value="1"/>
</dbReference>
<feature type="coiled-coil region" evidence="1">
    <location>
        <begin position="86"/>
        <end position="164"/>
    </location>
</feature>
<reference evidence="4 5" key="1">
    <citation type="submission" date="2024-05" db="EMBL/GenBank/DDBJ databases">
        <authorList>
            <person name="De Oliveira J.P."/>
            <person name="Noriler S.A."/>
            <person name="De Oliveira A.G."/>
            <person name="Sipoli D.S."/>
        </authorList>
    </citation>
    <scope>NUCLEOTIDE SEQUENCE [LARGE SCALE GENOMIC DNA]</scope>
    <source>
        <strain evidence="4 5">LABIM192</strain>
    </source>
</reference>
<keyword evidence="1" id="KW-0175">Coiled coil</keyword>
<keyword evidence="5" id="KW-1185">Reference proteome</keyword>
<protein>
    <submittedName>
        <fullName evidence="4">DUF6651 domain-containing protein</fullName>
    </submittedName>
</protein>
<organism evidence="4 5">
    <name type="scientific">Chromobacterium phragmitis</name>
    <dbReference type="NCBI Taxonomy" id="2202141"/>
    <lineage>
        <taxon>Bacteria</taxon>
        <taxon>Pseudomonadati</taxon>
        <taxon>Pseudomonadota</taxon>
        <taxon>Betaproteobacteria</taxon>
        <taxon>Neisseriales</taxon>
        <taxon>Chromobacteriaceae</taxon>
        <taxon>Chromobacterium</taxon>
    </lineage>
</organism>
<evidence type="ECO:0000259" key="3">
    <source>
        <dbReference type="Pfam" id="PF20356"/>
    </source>
</evidence>
<dbReference type="RefSeq" id="WP_347937942.1">
    <property type="nucleotide sequence ID" value="NZ_JBDXMI010000006.1"/>
</dbReference>
<name>A0ABV0J0I9_9NEIS</name>